<accession>A0AAV4AQF6</accession>
<dbReference type="PANTHER" id="PTHR11783">
    <property type="entry name" value="SULFOTRANSFERASE SULT"/>
    <property type="match status" value="1"/>
</dbReference>
<name>A0AAV4AQF6_9GAST</name>
<reference evidence="4 5" key="1">
    <citation type="journal article" date="2021" name="Elife">
        <title>Chloroplast acquisition without the gene transfer in kleptoplastic sea slugs, Plakobranchus ocellatus.</title>
        <authorList>
            <person name="Maeda T."/>
            <person name="Takahashi S."/>
            <person name="Yoshida T."/>
            <person name="Shimamura S."/>
            <person name="Takaki Y."/>
            <person name="Nagai Y."/>
            <person name="Toyoda A."/>
            <person name="Suzuki Y."/>
            <person name="Arimoto A."/>
            <person name="Ishii H."/>
            <person name="Satoh N."/>
            <person name="Nishiyama T."/>
            <person name="Hasebe M."/>
            <person name="Maruyama T."/>
            <person name="Minagawa J."/>
            <person name="Obokata J."/>
            <person name="Shigenobu S."/>
        </authorList>
    </citation>
    <scope>NUCLEOTIDE SEQUENCE [LARGE SCALE GENOMIC DNA]</scope>
</reference>
<evidence type="ECO:0000313" key="4">
    <source>
        <dbReference type="EMBL" id="GFO08806.1"/>
    </source>
</evidence>
<keyword evidence="2" id="KW-0808">Transferase</keyword>
<evidence type="ECO:0000259" key="3">
    <source>
        <dbReference type="Pfam" id="PF00685"/>
    </source>
</evidence>
<evidence type="ECO:0000256" key="2">
    <source>
        <dbReference type="ARBA" id="ARBA00022679"/>
    </source>
</evidence>
<keyword evidence="5" id="KW-1185">Reference proteome</keyword>
<dbReference type="AlphaFoldDB" id="A0AAV4AQF6"/>
<dbReference type="Pfam" id="PF00685">
    <property type="entry name" value="Sulfotransfer_1"/>
    <property type="match status" value="1"/>
</dbReference>
<gene>
    <name evidence="4" type="ORF">PoB_003531100</name>
</gene>
<dbReference type="EMBL" id="BLXT01004001">
    <property type="protein sequence ID" value="GFO08806.1"/>
    <property type="molecule type" value="Genomic_DNA"/>
</dbReference>
<protein>
    <submittedName>
        <fullName evidence="4">Sulfotransferase</fullName>
    </submittedName>
</protein>
<proteinExistence type="inferred from homology"/>
<feature type="domain" description="Sulfotransferase" evidence="3">
    <location>
        <begin position="81"/>
        <end position="320"/>
    </location>
</feature>
<dbReference type="Proteomes" id="UP000735302">
    <property type="component" value="Unassembled WGS sequence"/>
</dbReference>
<dbReference type="Gene3D" id="3.40.50.300">
    <property type="entry name" value="P-loop containing nucleotide triphosphate hydrolases"/>
    <property type="match status" value="1"/>
</dbReference>
<evidence type="ECO:0000256" key="1">
    <source>
        <dbReference type="ARBA" id="ARBA00005771"/>
    </source>
</evidence>
<evidence type="ECO:0000313" key="5">
    <source>
        <dbReference type="Proteomes" id="UP000735302"/>
    </source>
</evidence>
<dbReference type="InterPro" id="IPR000863">
    <property type="entry name" value="Sulfotransferase_dom"/>
</dbReference>
<dbReference type="GO" id="GO:0008146">
    <property type="term" value="F:sulfotransferase activity"/>
    <property type="evidence" value="ECO:0007669"/>
    <property type="project" value="InterPro"/>
</dbReference>
<dbReference type="SUPFAM" id="SSF52540">
    <property type="entry name" value="P-loop containing nucleoside triphosphate hydrolases"/>
    <property type="match status" value="1"/>
</dbReference>
<comment type="caution">
    <text evidence="4">The sequence shown here is derived from an EMBL/GenBank/DDBJ whole genome shotgun (WGS) entry which is preliminary data.</text>
</comment>
<organism evidence="4 5">
    <name type="scientific">Plakobranchus ocellatus</name>
    <dbReference type="NCBI Taxonomy" id="259542"/>
    <lineage>
        <taxon>Eukaryota</taxon>
        <taxon>Metazoa</taxon>
        <taxon>Spiralia</taxon>
        <taxon>Lophotrochozoa</taxon>
        <taxon>Mollusca</taxon>
        <taxon>Gastropoda</taxon>
        <taxon>Heterobranchia</taxon>
        <taxon>Euthyneura</taxon>
        <taxon>Panpulmonata</taxon>
        <taxon>Sacoglossa</taxon>
        <taxon>Placobranchoidea</taxon>
        <taxon>Plakobranchidae</taxon>
        <taxon>Plakobranchus</taxon>
    </lineage>
</organism>
<dbReference type="InterPro" id="IPR027417">
    <property type="entry name" value="P-loop_NTPase"/>
</dbReference>
<sequence>MEAAVGRPNTCESSPRKDTCGPDSRLWVSKCPADGNARAKAQAVENIDMQCVDGIWLMKFDAVKDMASYLKKLRSLNMRNDDVISCGFPRSGNHWCFELVNMILFQTTKFREESFACNLLDIPRDLETIKSPRNLVTHLRPLHFPKQAMDKKTKIIYILRNPKDVLVSMYLMNREFAKYEWRFLGTWQQFLELHKSGDLPGGSWWEHVRAVESFAAANPHIPLHIFQYENAKERPAEEIRKLCHFLGTPDELAEEIARVTRFENMKKMLGAGGKIAAMEKLVFHEKEVVLRKGQVGDWKNWFSHAESEQFDRDFEANTRGSEWAKRVRTYMGLPALTK</sequence>
<comment type="similarity">
    <text evidence="1">Belongs to the sulfotransferase 1 family.</text>
</comment>